<dbReference type="PANTHER" id="PTHR11012">
    <property type="entry name" value="PROTEIN KINASE-LIKE DOMAIN-CONTAINING"/>
    <property type="match status" value="1"/>
</dbReference>
<sequence>MGVKHTKSKDLLDGSEWLRSVVQHYQKRRHGVAGFESFAIEPVVTRPQLQSPCVKRRTAAKNDIVESSENGHKHGSGQRSRPGDPDDDHDDKNEENGKHEEDGDVSSVSSGVRHMRVSISFRNGKNQSQKVNWIVKSAQGSIEAVDALLHEIKVYTTLLGDVHKFLNSHKNVRARYLLNIPDYVFQERRYEGGRVTRCHLVLEDISQTKRCSPIENLQWQQGLTMGQFKVFLGTLAQFHAVGVAWNLATKDDSTLDNYPFLHYDHINSISPAERERLFRMYERLLKWKESQNTHKSQKYSFKRRLKLFHELRHSSNDLLAINLQKDMCDPLGGLCLGNVLPYEVMFQYHKPVSSIFEFSKPTDLLANAASGGAHSTGPTAPVSATVSYDENGPICAAVNTCHRVYFGNLARELANLVFTAANPNVRRDYLIFMLQSYAFVLTSTLDLLDVAWSKHFKMSFPQFVRRFYDFVPQALLQSILIHMQLTNSAELDHLIFGKGKSPRNSAGNSGSGNLPTSADTNKSGSGKLENSAKLEECVPLTTERIEFLIRLTDLVHKPI</sequence>
<comment type="caution">
    <text evidence="2">The sequence shown here is derived from an EMBL/GenBank/DDBJ whole genome shotgun (WGS) entry which is preliminary data.</text>
</comment>
<accession>A0A553NBZ7</accession>
<dbReference type="InterPro" id="IPR004119">
    <property type="entry name" value="EcKL"/>
</dbReference>
<protein>
    <submittedName>
        <fullName evidence="2">Uncharacterized protein</fullName>
    </submittedName>
</protein>
<reference evidence="2 3" key="1">
    <citation type="journal article" date="2018" name="Nat. Ecol. Evol.">
        <title>Genomic signatures of mitonuclear coevolution across populations of Tigriopus californicus.</title>
        <authorList>
            <person name="Barreto F.S."/>
            <person name="Watson E.T."/>
            <person name="Lima T.G."/>
            <person name="Willett C.S."/>
            <person name="Edmands S."/>
            <person name="Li W."/>
            <person name="Burton R.S."/>
        </authorList>
    </citation>
    <scope>NUCLEOTIDE SEQUENCE [LARGE SCALE GENOMIC DNA]</scope>
    <source>
        <strain evidence="2 3">San Diego</strain>
    </source>
</reference>
<evidence type="ECO:0000256" key="1">
    <source>
        <dbReference type="SAM" id="MobiDB-lite"/>
    </source>
</evidence>
<feature type="compositionally biased region" description="Basic and acidic residues" evidence="1">
    <location>
        <begin position="90"/>
        <end position="101"/>
    </location>
</feature>
<dbReference type="AlphaFoldDB" id="A0A553NBZ7"/>
<dbReference type="EMBL" id="VCGU01000458">
    <property type="protein sequence ID" value="TRY62935.1"/>
    <property type="molecule type" value="Genomic_DNA"/>
</dbReference>
<evidence type="ECO:0000313" key="3">
    <source>
        <dbReference type="Proteomes" id="UP000318571"/>
    </source>
</evidence>
<dbReference type="PANTHER" id="PTHR11012:SF58">
    <property type="entry name" value="CHK KINASE-LIKE DOMAIN-CONTAINING PROTEIN"/>
    <property type="match status" value="1"/>
</dbReference>
<keyword evidence="3" id="KW-1185">Reference proteome</keyword>
<feature type="region of interest" description="Disordered" evidence="1">
    <location>
        <begin position="502"/>
        <end position="528"/>
    </location>
</feature>
<proteinExistence type="predicted"/>
<dbReference type="OMA" id="PICAAVN"/>
<feature type="compositionally biased region" description="Polar residues" evidence="1">
    <location>
        <begin position="502"/>
        <end position="524"/>
    </location>
</feature>
<name>A0A553NBZ7_TIGCA</name>
<dbReference type="Proteomes" id="UP000318571">
    <property type="component" value="Chromosome 10"/>
</dbReference>
<organism evidence="2 3">
    <name type="scientific">Tigriopus californicus</name>
    <name type="common">Marine copepod</name>
    <dbReference type="NCBI Taxonomy" id="6832"/>
    <lineage>
        <taxon>Eukaryota</taxon>
        <taxon>Metazoa</taxon>
        <taxon>Ecdysozoa</taxon>
        <taxon>Arthropoda</taxon>
        <taxon>Crustacea</taxon>
        <taxon>Multicrustacea</taxon>
        <taxon>Hexanauplia</taxon>
        <taxon>Copepoda</taxon>
        <taxon>Harpacticoida</taxon>
        <taxon>Harpacticidae</taxon>
        <taxon>Tigriopus</taxon>
    </lineage>
</organism>
<gene>
    <name evidence="2" type="ORF">TCAL_15236</name>
</gene>
<feature type="region of interest" description="Disordered" evidence="1">
    <location>
        <begin position="53"/>
        <end position="109"/>
    </location>
</feature>
<evidence type="ECO:0000313" key="2">
    <source>
        <dbReference type="EMBL" id="TRY62935.1"/>
    </source>
</evidence>
<dbReference type="Pfam" id="PF02958">
    <property type="entry name" value="EcKL"/>
    <property type="match status" value="1"/>
</dbReference>